<gene>
    <name evidence="6" type="ORF">HZU75_07200</name>
</gene>
<dbReference type="GO" id="GO:0004888">
    <property type="term" value="F:transmembrane signaling receptor activity"/>
    <property type="evidence" value="ECO:0007669"/>
    <property type="project" value="InterPro"/>
</dbReference>
<dbReference type="Proteomes" id="UP000510822">
    <property type="component" value="Chromosome"/>
</dbReference>
<dbReference type="GO" id="GO:0007165">
    <property type="term" value="P:signal transduction"/>
    <property type="evidence" value="ECO:0007669"/>
    <property type="project" value="UniProtKB-KW"/>
</dbReference>
<dbReference type="AlphaFoldDB" id="A0A7D5ZF41"/>
<evidence type="ECO:0000256" key="2">
    <source>
        <dbReference type="ARBA" id="ARBA00029447"/>
    </source>
</evidence>
<keyword evidence="1 3" id="KW-0807">Transducer</keyword>
<dbReference type="EMBL" id="CP058952">
    <property type="protein sequence ID" value="QLI81328.1"/>
    <property type="molecule type" value="Genomic_DNA"/>
</dbReference>
<dbReference type="PROSITE" id="PS50111">
    <property type="entry name" value="CHEMOTAXIS_TRANSDUC_2"/>
    <property type="match status" value="1"/>
</dbReference>
<dbReference type="RefSeq" id="WP_180308455.1">
    <property type="nucleotide sequence ID" value="NZ_CP058952.1"/>
</dbReference>
<dbReference type="Pfam" id="PF00015">
    <property type="entry name" value="MCPsignal"/>
    <property type="match status" value="1"/>
</dbReference>
<dbReference type="InterPro" id="IPR004090">
    <property type="entry name" value="Chemotax_Me-accpt_rcpt"/>
</dbReference>
<dbReference type="PANTHER" id="PTHR32089">
    <property type="entry name" value="METHYL-ACCEPTING CHEMOTAXIS PROTEIN MCPB"/>
    <property type="match status" value="1"/>
</dbReference>
<name>A0A7D5ZF41_9NEIS</name>
<evidence type="ECO:0000313" key="6">
    <source>
        <dbReference type="EMBL" id="QLI81328.1"/>
    </source>
</evidence>
<dbReference type="PRINTS" id="PR00260">
    <property type="entry name" value="CHEMTRNSDUCR"/>
</dbReference>
<feature type="transmembrane region" description="Helical" evidence="4">
    <location>
        <begin position="184"/>
        <end position="203"/>
    </location>
</feature>
<sequence>MKQIQIKQWLLILAATVLAGLTALGINSWLSQQQVSSQVNKAGHLAHQSNVLGQLRTKVVEVTLLAMDNIVDKDEGKVQPERVAEGQALITSIEAAIGQLDDPASQALIREKFARLKEAALIDLPKLIETKADEAAFAASDDKIDAAGAELSNLIGEMDSKIQSQFNQAQTEERGALDASTRNMLILFVLVGLAVCAALWWIARKIYQPLEMEPADLSQLVGQIGAGDLSQAIQFQNSGSLLAGVSQMQSQLKHVVRAIRQVSDQLGQSASGQDARVQNLLNRAETMNQAVAGIQHSIAQTNSGLQQMEQGTQQAIGLAREAGTHASDGITRVKTVAGSLQVLAGGINTAASAVQELGDKTESISSLVTSIREIADQTNLLALNAAIEAARAGEQGRGFAVVADEVRKLAERTTQATQDIVAAISTIRDQTAQVVAGMNQNVSLADQGLHETQVAEETMSLIVNSSQDVVHAVDDLLSVMAVQAEQTHAVTRYVDEIDHNARENLSTFSGAAEQAKKLSGQARDLEQAVTKFRL</sequence>
<comment type="similarity">
    <text evidence="2">Belongs to the methyl-accepting chemotaxis (MCP) protein family.</text>
</comment>
<dbReference type="GO" id="GO:0006935">
    <property type="term" value="P:chemotaxis"/>
    <property type="evidence" value="ECO:0007669"/>
    <property type="project" value="InterPro"/>
</dbReference>
<dbReference type="Gene3D" id="1.10.287.950">
    <property type="entry name" value="Methyl-accepting chemotaxis protein"/>
    <property type="match status" value="1"/>
</dbReference>
<evidence type="ECO:0000256" key="1">
    <source>
        <dbReference type="ARBA" id="ARBA00023224"/>
    </source>
</evidence>
<organism evidence="6 7">
    <name type="scientific">Chitinibacter fontanus</name>
    <dbReference type="NCBI Taxonomy" id="1737446"/>
    <lineage>
        <taxon>Bacteria</taxon>
        <taxon>Pseudomonadati</taxon>
        <taxon>Pseudomonadota</taxon>
        <taxon>Betaproteobacteria</taxon>
        <taxon>Neisseriales</taxon>
        <taxon>Chitinibacteraceae</taxon>
        <taxon>Chitinibacter</taxon>
    </lineage>
</organism>
<keyword evidence="7" id="KW-1185">Reference proteome</keyword>
<accession>A0A7D5ZF41</accession>
<keyword evidence="4" id="KW-0812">Transmembrane</keyword>
<keyword evidence="4" id="KW-0472">Membrane</keyword>
<evidence type="ECO:0000259" key="5">
    <source>
        <dbReference type="PROSITE" id="PS50111"/>
    </source>
</evidence>
<dbReference type="SUPFAM" id="SSF58104">
    <property type="entry name" value="Methyl-accepting chemotaxis protein (MCP) signaling domain"/>
    <property type="match status" value="1"/>
</dbReference>
<evidence type="ECO:0000256" key="4">
    <source>
        <dbReference type="SAM" id="Phobius"/>
    </source>
</evidence>
<dbReference type="PANTHER" id="PTHR32089:SF112">
    <property type="entry name" value="LYSOZYME-LIKE PROTEIN-RELATED"/>
    <property type="match status" value="1"/>
</dbReference>
<dbReference type="GO" id="GO:0016020">
    <property type="term" value="C:membrane"/>
    <property type="evidence" value="ECO:0007669"/>
    <property type="project" value="InterPro"/>
</dbReference>
<protein>
    <submittedName>
        <fullName evidence="6">Methyl-accepting chemotaxis protein</fullName>
    </submittedName>
</protein>
<keyword evidence="4" id="KW-1133">Transmembrane helix</keyword>
<dbReference type="InterPro" id="IPR004089">
    <property type="entry name" value="MCPsignal_dom"/>
</dbReference>
<dbReference type="KEGG" id="cfon:HZU75_07200"/>
<proteinExistence type="inferred from homology"/>
<evidence type="ECO:0000313" key="7">
    <source>
        <dbReference type="Proteomes" id="UP000510822"/>
    </source>
</evidence>
<reference evidence="6 7" key="1">
    <citation type="journal article" date="2016" name="Int. J. Syst. Evol. Microbiol.">
        <title>Chitinibacter fontanus sp. nov., isolated from a spring.</title>
        <authorList>
            <person name="Sheu S.Y."/>
            <person name="Li Y.S."/>
            <person name="Young C.C."/>
            <person name="Chen W.M."/>
        </authorList>
    </citation>
    <scope>NUCLEOTIDE SEQUENCE [LARGE SCALE GENOMIC DNA]</scope>
    <source>
        <strain evidence="6 7">STM-7</strain>
    </source>
</reference>
<evidence type="ECO:0000256" key="3">
    <source>
        <dbReference type="PROSITE-ProRule" id="PRU00284"/>
    </source>
</evidence>
<dbReference type="SMART" id="SM00283">
    <property type="entry name" value="MA"/>
    <property type="match status" value="1"/>
</dbReference>
<feature type="domain" description="Methyl-accepting transducer" evidence="5">
    <location>
        <begin position="262"/>
        <end position="498"/>
    </location>
</feature>